<keyword evidence="4" id="KW-0378">Hydrolase</keyword>
<evidence type="ECO:0000256" key="3">
    <source>
        <dbReference type="ARBA" id="ARBA00023211"/>
    </source>
</evidence>
<comment type="similarity">
    <text evidence="4">Belongs to the PPP phosphatase family.</text>
</comment>
<dbReference type="AlphaFoldDB" id="A0A5J4WWE9"/>
<dbReference type="OrthoDB" id="445564at2759"/>
<evidence type="ECO:0000256" key="5">
    <source>
        <dbReference type="SAM" id="Coils"/>
    </source>
</evidence>
<comment type="cofactor">
    <cofactor evidence="1">
        <name>Mn(2+)</name>
        <dbReference type="ChEBI" id="CHEBI:29035"/>
    </cofactor>
</comment>
<organism evidence="7 8">
    <name type="scientific">Streblomastix strix</name>
    <dbReference type="NCBI Taxonomy" id="222440"/>
    <lineage>
        <taxon>Eukaryota</taxon>
        <taxon>Metamonada</taxon>
        <taxon>Preaxostyla</taxon>
        <taxon>Oxymonadida</taxon>
        <taxon>Streblomastigidae</taxon>
        <taxon>Streblomastix</taxon>
    </lineage>
</organism>
<accession>A0A5J4WWE9</accession>
<evidence type="ECO:0000259" key="6">
    <source>
        <dbReference type="PROSITE" id="PS00125"/>
    </source>
</evidence>
<protein>
    <recommendedName>
        <fullName evidence="4">Serine/threonine-protein phosphatase</fullName>
        <ecNumber evidence="4">3.1.3.16</ecNumber>
    </recommendedName>
</protein>
<dbReference type="EMBL" id="SNRW01000768">
    <property type="protein sequence ID" value="KAA6399364.1"/>
    <property type="molecule type" value="Genomic_DNA"/>
</dbReference>
<reference evidence="7 8" key="1">
    <citation type="submission" date="2019-03" db="EMBL/GenBank/DDBJ databases">
        <title>Single cell metagenomics reveals metabolic interactions within the superorganism composed of flagellate Streblomastix strix and complex community of Bacteroidetes bacteria on its surface.</title>
        <authorList>
            <person name="Treitli S.C."/>
            <person name="Kolisko M."/>
            <person name="Husnik F."/>
            <person name="Keeling P."/>
            <person name="Hampl V."/>
        </authorList>
    </citation>
    <scope>NUCLEOTIDE SEQUENCE [LARGE SCALE GENOMIC DNA]</scope>
    <source>
        <strain evidence="7">ST1C</strain>
    </source>
</reference>
<dbReference type="PROSITE" id="PS00125">
    <property type="entry name" value="SER_THR_PHOSPHATASE"/>
    <property type="match status" value="1"/>
</dbReference>
<dbReference type="SMART" id="SM00156">
    <property type="entry name" value="PP2Ac"/>
    <property type="match status" value="1"/>
</dbReference>
<evidence type="ECO:0000256" key="2">
    <source>
        <dbReference type="ARBA" id="ARBA00022723"/>
    </source>
</evidence>
<evidence type="ECO:0000313" key="8">
    <source>
        <dbReference type="Proteomes" id="UP000324800"/>
    </source>
</evidence>
<dbReference type="EC" id="3.1.3.16" evidence="4"/>
<sequence>MEGSNEVSVAAQDSLIALAKNSEDVRNIFVKIGFIETARYILLDETTQIFTLLNVLDVLYHLIFFGQNARDLRTIIPTLTKIIEDESEERKEVVKKAKMVFSLLKIHGQTGLNIHSSSLFEKIEVKNEENSIQIEEQKLRIYEMELEMEEINKINDEKQQKIDYLEKLNLDNKAKIEQLERKEYESQMRIEELKAANEPKSKLFSDLKSQGSELKTKFGSQSLNTLKLAENAITITVPLGSYIKKDKEFTYTSTGDELKTFQVDQMITYGVYRCVFKINQLKEIQYFGILKSGTRILFGFGPLQTHFADKCMEFSADGRVCQNGKEAKGNQAMKEGDIIAIEVNMDAALRTVRLFINGVLQPVYMSKIPKSIQYFFYFSKVGESVTVISLKRQNIACSALASDPFDVPNPVTPEYAIMLIDAFRESKRLKISQVNAILSQSRKLFEKLPNIIEVNVPEGKEITLVGDIYGQFFDLLHIFTLNGKPSNENPYLFLGNYVDKGSFGTELFLVLLCFKLAYPKSVHLLRGNHESMLCTKEYGFKNEVEDKYNTAVYQNFLYIFNALPICSNVNKRIFVVHGGLFTRFIVRLDEIRRVNRFTEPGEEGGETLMAQMLWSDPMEQPGQRQSQRHFGCSFGPNVTDKFLDINQLQMIIRSNEVRNEGYSVEHGGKLMTLFSAPSHMYDTNKGAFLRLSGTNLQINPFQYSSVSSPPAKNYYDQDACRSM</sequence>
<feature type="coiled-coil region" evidence="5">
    <location>
        <begin position="125"/>
        <end position="196"/>
    </location>
</feature>
<gene>
    <name evidence="7" type="ORF">EZS28_005110</name>
</gene>
<feature type="domain" description="Serine/threonine specific protein phosphatases" evidence="6">
    <location>
        <begin position="525"/>
        <end position="530"/>
    </location>
</feature>
<keyword evidence="3" id="KW-0464">Manganese</keyword>
<dbReference type="Proteomes" id="UP000324800">
    <property type="component" value="Unassembled WGS sequence"/>
</dbReference>
<dbReference type="InterPro" id="IPR029052">
    <property type="entry name" value="Metallo-depent_PP-like"/>
</dbReference>
<dbReference type="Gene3D" id="3.60.21.10">
    <property type="match status" value="1"/>
</dbReference>
<dbReference type="GO" id="GO:0004722">
    <property type="term" value="F:protein serine/threonine phosphatase activity"/>
    <property type="evidence" value="ECO:0007669"/>
    <property type="project" value="UniProtKB-EC"/>
</dbReference>
<comment type="caution">
    <text evidence="7">The sequence shown here is derived from an EMBL/GenBank/DDBJ whole genome shotgun (WGS) entry which is preliminary data.</text>
</comment>
<evidence type="ECO:0000313" key="7">
    <source>
        <dbReference type="EMBL" id="KAA6399364.1"/>
    </source>
</evidence>
<dbReference type="InterPro" id="IPR004843">
    <property type="entry name" value="Calcineurin-like_PHP"/>
</dbReference>
<dbReference type="GO" id="GO:0046872">
    <property type="term" value="F:metal ion binding"/>
    <property type="evidence" value="ECO:0007669"/>
    <property type="project" value="UniProtKB-KW"/>
</dbReference>
<dbReference type="PANTHER" id="PTHR45668">
    <property type="entry name" value="SERINE/THREONINE-PROTEIN PHOSPHATASE 5-RELATED"/>
    <property type="match status" value="1"/>
</dbReference>
<proteinExistence type="inferred from homology"/>
<name>A0A5J4WWE9_9EUKA</name>
<dbReference type="PRINTS" id="PR00114">
    <property type="entry name" value="STPHPHTASE"/>
</dbReference>
<dbReference type="InterPro" id="IPR006186">
    <property type="entry name" value="Ser/Thr-sp_prot-phosphatase"/>
</dbReference>
<evidence type="ECO:0000256" key="4">
    <source>
        <dbReference type="RuleBase" id="RU004273"/>
    </source>
</evidence>
<evidence type="ECO:0000256" key="1">
    <source>
        <dbReference type="ARBA" id="ARBA00001936"/>
    </source>
</evidence>
<dbReference type="SUPFAM" id="SSF56300">
    <property type="entry name" value="Metallo-dependent phosphatases"/>
    <property type="match status" value="1"/>
</dbReference>
<comment type="catalytic activity">
    <reaction evidence="4">
        <text>O-phospho-L-threonyl-[protein] + H2O = L-threonyl-[protein] + phosphate</text>
        <dbReference type="Rhea" id="RHEA:47004"/>
        <dbReference type="Rhea" id="RHEA-COMP:11060"/>
        <dbReference type="Rhea" id="RHEA-COMP:11605"/>
        <dbReference type="ChEBI" id="CHEBI:15377"/>
        <dbReference type="ChEBI" id="CHEBI:30013"/>
        <dbReference type="ChEBI" id="CHEBI:43474"/>
        <dbReference type="ChEBI" id="CHEBI:61977"/>
        <dbReference type="EC" id="3.1.3.16"/>
    </reaction>
</comment>
<dbReference type="Pfam" id="PF00149">
    <property type="entry name" value="Metallophos"/>
    <property type="match status" value="1"/>
</dbReference>
<keyword evidence="2" id="KW-0479">Metal-binding</keyword>
<dbReference type="InterPro" id="IPR051134">
    <property type="entry name" value="PPP_phosphatase"/>
</dbReference>
<dbReference type="PANTHER" id="PTHR45668:SF9">
    <property type="entry name" value="SERINE_THREONINE-PROTEIN PHOSPHATASE 7"/>
    <property type="match status" value="1"/>
</dbReference>
<keyword evidence="5" id="KW-0175">Coiled coil</keyword>